<comment type="caution">
    <text evidence="3">The sequence shown here is derived from an EMBL/GenBank/DDBJ whole genome shotgun (WGS) entry which is preliminary data.</text>
</comment>
<keyword evidence="3" id="KW-0808">Transferase</keyword>
<dbReference type="PANTHER" id="PTHR35526">
    <property type="entry name" value="ANTI-SIGMA-F FACTOR RSBW-RELATED"/>
    <property type="match status" value="1"/>
</dbReference>
<sequence length="144" mass="15835">MIKPKADIHIELKGTPTEVRNALETLRHKLTAQEFAACNAGVLEIVLAEVLNNVVEHALAGRSDGQIVIACNYADQCWFVEVRDNGAEMPDSQLPDGVMPDLDRDLLDMPEGGFGWGLVRSLAQDIGYNRHATGHNELSFRVPD</sequence>
<evidence type="ECO:0000313" key="3">
    <source>
        <dbReference type="EMBL" id="SMP26190.1"/>
    </source>
</evidence>
<evidence type="ECO:0000256" key="1">
    <source>
        <dbReference type="ARBA" id="ARBA00022527"/>
    </source>
</evidence>
<keyword evidence="3" id="KW-0418">Kinase</keyword>
<dbReference type="InterPro" id="IPR050267">
    <property type="entry name" value="Anti-sigma-factor_SerPK"/>
</dbReference>
<dbReference type="SUPFAM" id="SSF55874">
    <property type="entry name" value="ATPase domain of HSP90 chaperone/DNA topoisomerase II/histidine kinase"/>
    <property type="match status" value="1"/>
</dbReference>
<dbReference type="Gene3D" id="3.30.565.10">
    <property type="entry name" value="Histidine kinase-like ATPase, C-terminal domain"/>
    <property type="match status" value="1"/>
</dbReference>
<evidence type="ECO:0000313" key="4">
    <source>
        <dbReference type="Proteomes" id="UP001157961"/>
    </source>
</evidence>
<feature type="domain" description="Histidine kinase/HSP90-like ATPase" evidence="2">
    <location>
        <begin position="15"/>
        <end position="140"/>
    </location>
</feature>
<proteinExistence type="predicted"/>
<dbReference type="RefSeq" id="WP_283426594.1">
    <property type="nucleotide sequence ID" value="NZ_FXTY01000005.1"/>
</dbReference>
<gene>
    <name evidence="3" type="ORF">SAMN06265373_105183</name>
</gene>
<dbReference type="Proteomes" id="UP001157961">
    <property type="component" value="Unassembled WGS sequence"/>
</dbReference>
<keyword evidence="4" id="KW-1185">Reference proteome</keyword>
<name>A0ABY1P5F5_9RHOB</name>
<reference evidence="3 4" key="1">
    <citation type="submission" date="2017-05" db="EMBL/GenBank/DDBJ databases">
        <authorList>
            <person name="Varghese N."/>
            <person name="Submissions S."/>
        </authorList>
    </citation>
    <scope>NUCLEOTIDE SEQUENCE [LARGE SCALE GENOMIC DNA]</scope>
    <source>
        <strain evidence="3 4">DSM 29734</strain>
    </source>
</reference>
<organism evidence="3 4">
    <name type="scientific">Shimia sagamensis</name>
    <dbReference type="NCBI Taxonomy" id="1566352"/>
    <lineage>
        <taxon>Bacteria</taxon>
        <taxon>Pseudomonadati</taxon>
        <taxon>Pseudomonadota</taxon>
        <taxon>Alphaproteobacteria</taxon>
        <taxon>Rhodobacterales</taxon>
        <taxon>Roseobacteraceae</taxon>
    </lineage>
</organism>
<dbReference type="InterPro" id="IPR003594">
    <property type="entry name" value="HATPase_dom"/>
</dbReference>
<dbReference type="InterPro" id="IPR036890">
    <property type="entry name" value="HATPase_C_sf"/>
</dbReference>
<dbReference type="EMBL" id="FXTY01000005">
    <property type="protein sequence ID" value="SMP26190.1"/>
    <property type="molecule type" value="Genomic_DNA"/>
</dbReference>
<protein>
    <submittedName>
        <fullName evidence="3">Serine/threonine-protein kinase RsbW</fullName>
    </submittedName>
</protein>
<dbReference type="Pfam" id="PF13581">
    <property type="entry name" value="HATPase_c_2"/>
    <property type="match status" value="1"/>
</dbReference>
<accession>A0ABY1P5F5</accession>
<keyword evidence="1" id="KW-0723">Serine/threonine-protein kinase</keyword>
<evidence type="ECO:0000259" key="2">
    <source>
        <dbReference type="Pfam" id="PF13581"/>
    </source>
</evidence>
<dbReference type="CDD" id="cd16936">
    <property type="entry name" value="HATPase_RsbW-like"/>
    <property type="match status" value="1"/>
</dbReference>
<dbReference type="PANTHER" id="PTHR35526:SF3">
    <property type="entry name" value="ANTI-SIGMA-F FACTOR RSBW"/>
    <property type="match status" value="1"/>
</dbReference>
<dbReference type="GO" id="GO:0016301">
    <property type="term" value="F:kinase activity"/>
    <property type="evidence" value="ECO:0007669"/>
    <property type="project" value="UniProtKB-KW"/>
</dbReference>